<evidence type="ECO:0000313" key="9">
    <source>
        <dbReference type="Proteomes" id="UP000283269"/>
    </source>
</evidence>
<keyword evidence="6" id="KW-0325">Glycoprotein</keyword>
<dbReference type="PANTHER" id="PTHR24269">
    <property type="entry name" value="KREMEN PROTEIN"/>
    <property type="match status" value="1"/>
</dbReference>
<evidence type="ECO:0000256" key="3">
    <source>
        <dbReference type="ARBA" id="ARBA00022729"/>
    </source>
</evidence>
<dbReference type="GO" id="GO:0005886">
    <property type="term" value="C:plasma membrane"/>
    <property type="evidence" value="ECO:0007669"/>
    <property type="project" value="TreeGrafter"/>
</dbReference>
<feature type="domain" description="WSC" evidence="7">
    <location>
        <begin position="1"/>
        <end position="83"/>
    </location>
</feature>
<keyword evidence="9" id="KW-1185">Reference proteome</keyword>
<feature type="non-terminal residue" evidence="8">
    <location>
        <position position="1"/>
    </location>
</feature>
<dbReference type="InParanoid" id="A0A409XL01"/>
<sequence>DGGPRVLRHGAGSNPTATSYAGCADTCYQAGYALAGVENGHECYCGNAFLYDYGTSTGCTTPCPGDASNTCGGPGAMQIYSTGAGPYTTGPASFLLTYNGWNITECWEDNNGGRTLPHTPHNNPPSASMTVEKCIDACAADGYTSAGLEWGQECSHIIVGCASRDYPIGESTVSFECAMPCNGNAAEYCGASNRILVYTSLPWEILFL</sequence>
<dbReference type="InterPro" id="IPR051836">
    <property type="entry name" value="Kremen_rcpt"/>
</dbReference>
<protein>
    <recommendedName>
        <fullName evidence="7">WSC domain-containing protein</fullName>
    </recommendedName>
</protein>
<evidence type="ECO:0000256" key="5">
    <source>
        <dbReference type="ARBA" id="ARBA00023136"/>
    </source>
</evidence>
<evidence type="ECO:0000259" key="7">
    <source>
        <dbReference type="PROSITE" id="PS51212"/>
    </source>
</evidence>
<dbReference type="STRING" id="93625.A0A409XL01"/>
<dbReference type="Proteomes" id="UP000283269">
    <property type="component" value="Unassembled WGS sequence"/>
</dbReference>
<evidence type="ECO:0000256" key="4">
    <source>
        <dbReference type="ARBA" id="ARBA00022989"/>
    </source>
</evidence>
<evidence type="ECO:0000313" key="8">
    <source>
        <dbReference type="EMBL" id="PPQ91411.1"/>
    </source>
</evidence>
<dbReference type="InterPro" id="IPR002889">
    <property type="entry name" value="WSC_carb-bd"/>
</dbReference>
<evidence type="ECO:0000256" key="2">
    <source>
        <dbReference type="ARBA" id="ARBA00022692"/>
    </source>
</evidence>
<feature type="domain" description="WSC" evidence="7">
    <location>
        <begin position="100"/>
        <end position="201"/>
    </location>
</feature>
<accession>A0A409XL01</accession>
<reference evidence="8 9" key="1">
    <citation type="journal article" date="2018" name="Evol. Lett.">
        <title>Horizontal gene cluster transfer increased hallucinogenic mushroom diversity.</title>
        <authorList>
            <person name="Reynolds H.T."/>
            <person name="Vijayakumar V."/>
            <person name="Gluck-Thaler E."/>
            <person name="Korotkin H.B."/>
            <person name="Matheny P.B."/>
            <person name="Slot J.C."/>
        </authorList>
    </citation>
    <scope>NUCLEOTIDE SEQUENCE [LARGE SCALE GENOMIC DNA]</scope>
    <source>
        <strain evidence="8 9">2631</strain>
    </source>
</reference>
<comment type="caution">
    <text evidence="8">The sequence shown here is derived from an EMBL/GenBank/DDBJ whole genome shotgun (WGS) entry which is preliminary data.</text>
</comment>
<comment type="subcellular location">
    <subcellularLocation>
        <location evidence="1">Membrane</location>
        <topology evidence="1">Single-pass membrane protein</topology>
    </subcellularLocation>
</comment>
<gene>
    <name evidence="8" type="ORF">CVT25_014299</name>
</gene>
<dbReference type="SMART" id="SM00321">
    <property type="entry name" value="WSC"/>
    <property type="match status" value="2"/>
</dbReference>
<dbReference type="EMBL" id="NHYD01001350">
    <property type="protein sequence ID" value="PPQ91411.1"/>
    <property type="molecule type" value="Genomic_DNA"/>
</dbReference>
<keyword evidence="3" id="KW-0732">Signal</keyword>
<dbReference type="Pfam" id="PF01822">
    <property type="entry name" value="WSC"/>
    <property type="match status" value="2"/>
</dbReference>
<keyword evidence="5" id="KW-0472">Membrane</keyword>
<keyword evidence="2" id="KW-0812">Transmembrane</keyword>
<evidence type="ECO:0000256" key="1">
    <source>
        <dbReference type="ARBA" id="ARBA00004167"/>
    </source>
</evidence>
<proteinExistence type="predicted"/>
<organism evidence="8 9">
    <name type="scientific">Psilocybe cyanescens</name>
    <dbReference type="NCBI Taxonomy" id="93625"/>
    <lineage>
        <taxon>Eukaryota</taxon>
        <taxon>Fungi</taxon>
        <taxon>Dikarya</taxon>
        <taxon>Basidiomycota</taxon>
        <taxon>Agaricomycotina</taxon>
        <taxon>Agaricomycetes</taxon>
        <taxon>Agaricomycetidae</taxon>
        <taxon>Agaricales</taxon>
        <taxon>Agaricineae</taxon>
        <taxon>Strophariaceae</taxon>
        <taxon>Psilocybe</taxon>
    </lineage>
</organism>
<dbReference type="PANTHER" id="PTHR24269:SF16">
    <property type="entry name" value="PROTEIN SLG1"/>
    <property type="match status" value="1"/>
</dbReference>
<dbReference type="OrthoDB" id="5985073at2759"/>
<keyword evidence="4" id="KW-1133">Transmembrane helix</keyword>
<name>A0A409XL01_PSICY</name>
<evidence type="ECO:0000256" key="6">
    <source>
        <dbReference type="ARBA" id="ARBA00023180"/>
    </source>
</evidence>
<dbReference type="AlphaFoldDB" id="A0A409XL01"/>
<dbReference type="PROSITE" id="PS51212">
    <property type="entry name" value="WSC"/>
    <property type="match status" value="2"/>
</dbReference>